<reference evidence="7" key="1">
    <citation type="submission" date="2019-09" db="EMBL/GenBank/DDBJ databases">
        <title>Draft genome information of white flower Hibiscus syriacus.</title>
        <authorList>
            <person name="Kim Y.-M."/>
        </authorList>
    </citation>
    <scope>NUCLEOTIDE SEQUENCE [LARGE SCALE GENOMIC DNA]</scope>
    <source>
        <strain evidence="7">YM2019G1</strain>
    </source>
</reference>
<feature type="transmembrane region" description="Helical" evidence="6">
    <location>
        <begin position="30"/>
        <end position="55"/>
    </location>
</feature>
<comment type="subcellular location">
    <subcellularLocation>
        <location evidence="1">Membrane</location>
        <topology evidence="1">Multi-pass membrane protein</topology>
    </subcellularLocation>
</comment>
<evidence type="ECO:0000256" key="4">
    <source>
        <dbReference type="ARBA" id="ARBA00022989"/>
    </source>
</evidence>
<keyword evidence="2" id="KW-0813">Transport</keyword>
<evidence type="ECO:0000256" key="3">
    <source>
        <dbReference type="ARBA" id="ARBA00022692"/>
    </source>
</evidence>
<dbReference type="Proteomes" id="UP000436088">
    <property type="component" value="Unassembled WGS sequence"/>
</dbReference>
<evidence type="ECO:0000256" key="1">
    <source>
        <dbReference type="ARBA" id="ARBA00004141"/>
    </source>
</evidence>
<dbReference type="PANTHER" id="PTHR22773">
    <property type="entry name" value="NADH DEHYDROGENASE"/>
    <property type="match status" value="1"/>
</dbReference>
<gene>
    <name evidence="7" type="ORF">F3Y22_tig00112912pilonHSYRG00001</name>
</gene>
<evidence type="ECO:0000313" key="7">
    <source>
        <dbReference type="EMBL" id="KAE8663744.1"/>
    </source>
</evidence>
<evidence type="ECO:0000256" key="5">
    <source>
        <dbReference type="ARBA" id="ARBA00023136"/>
    </source>
</evidence>
<keyword evidence="4 6" id="KW-1133">Transmembrane helix</keyword>
<sequence>MAQMKVERPLAHSSIGHVGIPPLVGFCSKFYLFFAALGCGAYLLAPVGVVTRIIGGVEPREALLRGRSLAPLHSLQGSKLFFNIEESEVGDPYDGKLSPALPHQASQRIVNRCAPLLAQNNPVYGRSLGTKRRNIKNLIWKREICLSSDGSLTCIDQKSQANPDDWSSALTLPDDHVAPEAFLEEYANPTVVSIPHWSCDFSPRNLNTHIEWLKRLVSLGEEAKDQDAQLKALVHYLEVVINFIHPSVAPQLGLDAGHSAPLEMNFDFSLLGPCITDRAMCSVKRTLKVVTWSPPPSGFVKANVDGSMDKWWSKGGIDGMIRDEK</sequence>
<keyword evidence="8" id="KW-1185">Reference proteome</keyword>
<protein>
    <submittedName>
        <fullName evidence="7">Uncharacterized protein</fullName>
    </submittedName>
</protein>
<organism evidence="7 8">
    <name type="scientific">Hibiscus syriacus</name>
    <name type="common">Rose of Sharon</name>
    <dbReference type="NCBI Taxonomy" id="106335"/>
    <lineage>
        <taxon>Eukaryota</taxon>
        <taxon>Viridiplantae</taxon>
        <taxon>Streptophyta</taxon>
        <taxon>Embryophyta</taxon>
        <taxon>Tracheophyta</taxon>
        <taxon>Spermatophyta</taxon>
        <taxon>Magnoliopsida</taxon>
        <taxon>eudicotyledons</taxon>
        <taxon>Gunneridae</taxon>
        <taxon>Pentapetalae</taxon>
        <taxon>rosids</taxon>
        <taxon>malvids</taxon>
        <taxon>Malvales</taxon>
        <taxon>Malvaceae</taxon>
        <taxon>Malvoideae</taxon>
        <taxon>Hibiscus</taxon>
    </lineage>
</organism>
<keyword evidence="5 6" id="KW-0472">Membrane</keyword>
<dbReference type="GO" id="GO:0016020">
    <property type="term" value="C:membrane"/>
    <property type="evidence" value="ECO:0007669"/>
    <property type="project" value="UniProtKB-SubCell"/>
</dbReference>
<evidence type="ECO:0000256" key="2">
    <source>
        <dbReference type="ARBA" id="ARBA00022448"/>
    </source>
</evidence>
<dbReference type="AlphaFoldDB" id="A0A6A2Y4X0"/>
<comment type="caution">
    <text evidence="7">The sequence shown here is derived from an EMBL/GenBank/DDBJ whole genome shotgun (WGS) entry which is preliminary data.</text>
</comment>
<accession>A0A6A2Y4X0</accession>
<keyword evidence="3 6" id="KW-0812">Transmembrane</keyword>
<evidence type="ECO:0000256" key="6">
    <source>
        <dbReference type="SAM" id="Phobius"/>
    </source>
</evidence>
<proteinExistence type="predicted"/>
<name>A0A6A2Y4X0_HIBSY</name>
<evidence type="ECO:0000313" key="8">
    <source>
        <dbReference type="Proteomes" id="UP000436088"/>
    </source>
</evidence>
<dbReference type="EMBL" id="VEPZ02001667">
    <property type="protein sequence ID" value="KAE8663744.1"/>
    <property type="molecule type" value="Genomic_DNA"/>
</dbReference>